<keyword evidence="1" id="KW-1185">Reference proteome</keyword>
<organism evidence="1 2">
    <name type="scientific">Romanomermis culicivorax</name>
    <name type="common">Nematode worm</name>
    <dbReference type="NCBI Taxonomy" id="13658"/>
    <lineage>
        <taxon>Eukaryota</taxon>
        <taxon>Metazoa</taxon>
        <taxon>Ecdysozoa</taxon>
        <taxon>Nematoda</taxon>
        <taxon>Enoplea</taxon>
        <taxon>Dorylaimia</taxon>
        <taxon>Mermithida</taxon>
        <taxon>Mermithoidea</taxon>
        <taxon>Mermithidae</taxon>
        <taxon>Romanomermis</taxon>
    </lineage>
</organism>
<protein>
    <submittedName>
        <fullName evidence="2">Uncharacterized protein</fullName>
    </submittedName>
</protein>
<dbReference type="Proteomes" id="UP000887565">
    <property type="component" value="Unplaced"/>
</dbReference>
<name>A0A915I8K6_ROMCU</name>
<evidence type="ECO:0000313" key="1">
    <source>
        <dbReference type="Proteomes" id="UP000887565"/>
    </source>
</evidence>
<reference evidence="2" key="1">
    <citation type="submission" date="2022-11" db="UniProtKB">
        <authorList>
            <consortium name="WormBaseParasite"/>
        </authorList>
    </citation>
    <scope>IDENTIFICATION</scope>
</reference>
<dbReference type="AlphaFoldDB" id="A0A915I8K6"/>
<evidence type="ECO:0000313" key="2">
    <source>
        <dbReference type="WBParaSite" id="nRc.2.0.1.t09655-RA"/>
    </source>
</evidence>
<proteinExistence type="predicted"/>
<dbReference type="WBParaSite" id="nRc.2.0.1.t09655-RA">
    <property type="protein sequence ID" value="nRc.2.0.1.t09655-RA"/>
    <property type="gene ID" value="nRc.2.0.1.g09655"/>
</dbReference>
<accession>A0A915I8K6</accession>
<sequence>MDWVSGPGSGLADADCEKFEKDKKDISKQKQTVACMVLVGETKETRSKSPKTTQISLEESFQSPANSLEQKKIFYNLMLLVVT</sequence>